<keyword evidence="3" id="KW-0812">Transmembrane</keyword>
<dbReference type="Proteomes" id="UP000010798">
    <property type="component" value="Chromosome"/>
</dbReference>
<dbReference type="RefSeq" id="WP_015245588.1">
    <property type="nucleotide sequence ID" value="NC_019892.1"/>
</dbReference>
<evidence type="ECO:0000256" key="2">
    <source>
        <dbReference type="ARBA" id="ARBA00023054"/>
    </source>
</evidence>
<keyword evidence="2" id="KW-0175">Coiled coil</keyword>
<dbReference type="OrthoDB" id="280244at2"/>
<evidence type="ECO:0000256" key="1">
    <source>
        <dbReference type="ARBA" id="ARBA00004196"/>
    </source>
</evidence>
<reference evidence="4 5" key="1">
    <citation type="submission" date="2012-02" db="EMBL/GenBank/DDBJ databases">
        <title>Complete sequence of chromosome of Singulisphaera acidiphila DSM 18658.</title>
        <authorList>
            <consortium name="US DOE Joint Genome Institute (JGI-PGF)"/>
            <person name="Lucas S."/>
            <person name="Copeland A."/>
            <person name="Lapidus A."/>
            <person name="Glavina del Rio T."/>
            <person name="Dalin E."/>
            <person name="Tice H."/>
            <person name="Bruce D."/>
            <person name="Goodwin L."/>
            <person name="Pitluck S."/>
            <person name="Peters L."/>
            <person name="Ovchinnikova G."/>
            <person name="Chertkov O."/>
            <person name="Kyrpides N."/>
            <person name="Mavromatis K."/>
            <person name="Ivanova N."/>
            <person name="Brettin T."/>
            <person name="Detter J.C."/>
            <person name="Han C."/>
            <person name="Larimer F."/>
            <person name="Land M."/>
            <person name="Hauser L."/>
            <person name="Markowitz V."/>
            <person name="Cheng J.-F."/>
            <person name="Hugenholtz P."/>
            <person name="Woyke T."/>
            <person name="Wu D."/>
            <person name="Tindall B."/>
            <person name="Pomrenke H."/>
            <person name="Brambilla E."/>
            <person name="Klenk H.-P."/>
            <person name="Eisen J.A."/>
        </authorList>
    </citation>
    <scope>NUCLEOTIDE SEQUENCE [LARGE SCALE GENOMIC DNA]</scope>
    <source>
        <strain evidence="5">ATCC BAA-1392 / DSM 18658 / VKM B-2454 / MOB10</strain>
    </source>
</reference>
<keyword evidence="3" id="KW-0472">Membrane</keyword>
<dbReference type="HOGENOM" id="CLU_782783_0_0_0"/>
<dbReference type="KEGG" id="saci:Sinac_2086"/>
<dbReference type="PANTHER" id="PTHR32347:SF23">
    <property type="entry name" value="BLL5650 PROTEIN"/>
    <property type="match status" value="1"/>
</dbReference>
<dbReference type="Gene3D" id="2.40.30.170">
    <property type="match status" value="1"/>
</dbReference>
<keyword evidence="3" id="KW-1133">Transmembrane helix</keyword>
<accession>L0DCQ8</accession>
<evidence type="ECO:0000256" key="3">
    <source>
        <dbReference type="SAM" id="Phobius"/>
    </source>
</evidence>
<dbReference type="GO" id="GO:0030313">
    <property type="term" value="C:cell envelope"/>
    <property type="evidence" value="ECO:0007669"/>
    <property type="project" value="UniProtKB-SubCell"/>
</dbReference>
<name>L0DCQ8_SINAD</name>
<organism evidence="4 5">
    <name type="scientific">Singulisphaera acidiphila (strain ATCC BAA-1392 / DSM 18658 / VKM B-2454 / MOB10)</name>
    <dbReference type="NCBI Taxonomy" id="886293"/>
    <lineage>
        <taxon>Bacteria</taxon>
        <taxon>Pseudomonadati</taxon>
        <taxon>Planctomycetota</taxon>
        <taxon>Planctomycetia</taxon>
        <taxon>Isosphaerales</taxon>
        <taxon>Isosphaeraceae</taxon>
        <taxon>Singulisphaera</taxon>
    </lineage>
</organism>
<dbReference type="AlphaFoldDB" id="L0DCQ8"/>
<keyword evidence="5" id="KW-1185">Reference proteome</keyword>
<sequence>MRCVPLARGPLWLIVLFTAGIVLIAGSLVVRRPATAHSAPSANSAISTEAVVCFGTVDLEHGVTSLSPLQPGRVAEILVRENQAVPAGTELLRLDDGTARSRLLEAEAALKLSRLRLDQARKLPDQQRDRIAQQQSLVDAAGARLAAARQILVQRQKSGQPPMIHVVEVAASEVHVRELEALERSEALRLAEMKAREVDPEIRQAEYDKAVAEARHEQARLALEECCVKAPRPGTVLRILVGPGDVLGAERGQPVLLFAADGPQVIRATVEQEFAPRVREGNEVLIQDEADSTFSYHGHVEQVASWYSQRRPVLHDPSQLSDVRTLECVIVLEPGQPRLRLGQSVRVSIGTVPP</sequence>
<dbReference type="STRING" id="886293.Sinac_2086"/>
<comment type="subcellular location">
    <subcellularLocation>
        <location evidence="1">Cell envelope</location>
    </subcellularLocation>
</comment>
<dbReference type="InterPro" id="IPR050465">
    <property type="entry name" value="UPF0194_transport"/>
</dbReference>
<evidence type="ECO:0000313" key="5">
    <source>
        <dbReference type="Proteomes" id="UP000010798"/>
    </source>
</evidence>
<protein>
    <submittedName>
        <fullName evidence="4">Multidrug resistance efflux pump</fullName>
    </submittedName>
</protein>
<dbReference type="SUPFAM" id="SSF111369">
    <property type="entry name" value="HlyD-like secretion proteins"/>
    <property type="match status" value="2"/>
</dbReference>
<proteinExistence type="predicted"/>
<dbReference type="EMBL" id="CP003364">
    <property type="protein sequence ID" value="AGA26421.1"/>
    <property type="molecule type" value="Genomic_DNA"/>
</dbReference>
<evidence type="ECO:0000313" key="4">
    <source>
        <dbReference type="EMBL" id="AGA26421.1"/>
    </source>
</evidence>
<dbReference type="eggNOG" id="COG1566">
    <property type="taxonomic scope" value="Bacteria"/>
</dbReference>
<gene>
    <name evidence="4" type="ordered locus">Sinac_2086</name>
</gene>
<feature type="transmembrane region" description="Helical" evidence="3">
    <location>
        <begin position="12"/>
        <end position="30"/>
    </location>
</feature>
<dbReference type="PANTHER" id="PTHR32347">
    <property type="entry name" value="EFFLUX SYSTEM COMPONENT YKNX-RELATED"/>
    <property type="match status" value="1"/>
</dbReference>